<dbReference type="FunFam" id="3.30.470.30:FF:000012">
    <property type="entry name" value="Probable DNA ligase"/>
    <property type="match status" value="1"/>
</dbReference>
<keyword evidence="8 15" id="KW-0547">Nucleotide-binding</keyword>
<evidence type="ECO:0000256" key="11">
    <source>
        <dbReference type="ARBA" id="ARBA00022842"/>
    </source>
</evidence>
<dbReference type="GO" id="GO:0006273">
    <property type="term" value="P:lagging strand elongation"/>
    <property type="evidence" value="ECO:0007669"/>
    <property type="project" value="TreeGrafter"/>
</dbReference>
<dbReference type="HOGENOM" id="CLU_005138_6_0_2"/>
<dbReference type="PANTHER" id="PTHR45674:SF7">
    <property type="entry name" value="DNA LIGASE"/>
    <property type="match status" value="1"/>
</dbReference>
<dbReference type="SUPFAM" id="SSF50249">
    <property type="entry name" value="Nucleic acid-binding proteins"/>
    <property type="match status" value="1"/>
</dbReference>
<dbReference type="NCBIfam" id="TIGR00574">
    <property type="entry name" value="dnl1"/>
    <property type="match status" value="1"/>
</dbReference>
<dbReference type="PROSITE" id="PS50160">
    <property type="entry name" value="DNA_LIGASE_A3"/>
    <property type="match status" value="1"/>
</dbReference>
<dbReference type="InterPro" id="IPR012308">
    <property type="entry name" value="DNA_ligase_ATP-dep_N"/>
</dbReference>
<feature type="binding site" evidence="15">
    <location>
        <position position="276"/>
    </location>
    <ligand>
        <name>ATP</name>
        <dbReference type="ChEBI" id="CHEBI:30616"/>
    </ligand>
</feature>
<organism evidence="18 19">
    <name type="scientific">Methanosarcina thermophila (strain ATCC 43570 / DSM 1825 / OCM 12 / VKM B-1830 / TM-1)</name>
    <dbReference type="NCBI Taxonomy" id="523844"/>
    <lineage>
        <taxon>Archaea</taxon>
        <taxon>Methanobacteriati</taxon>
        <taxon>Methanobacteriota</taxon>
        <taxon>Stenosarchaea group</taxon>
        <taxon>Methanomicrobia</taxon>
        <taxon>Methanosarcinales</taxon>
        <taxon>Methanosarcinaceae</taxon>
        <taxon>Methanosarcina</taxon>
    </lineage>
</organism>
<comment type="cofactor">
    <cofactor evidence="1 15">
        <name>Mg(2+)</name>
        <dbReference type="ChEBI" id="CHEBI:18420"/>
    </cofactor>
</comment>
<name>A0A0E3NE21_METTT</name>
<evidence type="ECO:0000313" key="18">
    <source>
        <dbReference type="EMBL" id="AKB12708.1"/>
    </source>
</evidence>
<dbReference type="Pfam" id="PF04675">
    <property type="entry name" value="DNA_ligase_A_N"/>
    <property type="match status" value="1"/>
</dbReference>
<dbReference type="SUPFAM" id="SSF117018">
    <property type="entry name" value="ATP-dependent DNA ligase DNA-binding domain"/>
    <property type="match status" value="1"/>
</dbReference>
<dbReference type="EC" id="6.5.1.1" evidence="15"/>
<keyword evidence="5 15" id="KW-0132">Cell division</keyword>
<comment type="similarity">
    <text evidence="2 15 16">Belongs to the ATP-dependent DNA ligase family.</text>
</comment>
<dbReference type="AlphaFoldDB" id="A0A0E3NE21"/>
<dbReference type="GO" id="GO:0051301">
    <property type="term" value="P:cell division"/>
    <property type="evidence" value="ECO:0007669"/>
    <property type="project" value="UniProtKB-KW"/>
</dbReference>
<dbReference type="GO" id="GO:0005524">
    <property type="term" value="F:ATP binding"/>
    <property type="evidence" value="ECO:0007669"/>
    <property type="project" value="UniProtKB-UniRule"/>
</dbReference>
<evidence type="ECO:0000256" key="7">
    <source>
        <dbReference type="ARBA" id="ARBA00022723"/>
    </source>
</evidence>
<evidence type="ECO:0000256" key="6">
    <source>
        <dbReference type="ARBA" id="ARBA00022705"/>
    </source>
</evidence>
<evidence type="ECO:0000313" key="19">
    <source>
        <dbReference type="Proteomes" id="UP000066529"/>
    </source>
</evidence>
<dbReference type="Gene3D" id="1.10.3260.10">
    <property type="entry name" value="DNA ligase, ATP-dependent, N-terminal domain"/>
    <property type="match status" value="1"/>
</dbReference>
<dbReference type="GO" id="GO:0046872">
    <property type="term" value="F:metal ion binding"/>
    <property type="evidence" value="ECO:0007669"/>
    <property type="project" value="UniProtKB-KW"/>
</dbReference>
<dbReference type="GeneID" id="41603733"/>
<evidence type="ECO:0000256" key="4">
    <source>
        <dbReference type="ARBA" id="ARBA00022598"/>
    </source>
</evidence>
<evidence type="ECO:0000256" key="14">
    <source>
        <dbReference type="ARBA" id="ARBA00023306"/>
    </source>
</evidence>
<dbReference type="SUPFAM" id="SSF56091">
    <property type="entry name" value="DNA ligase/mRNA capping enzyme, catalytic domain"/>
    <property type="match status" value="1"/>
</dbReference>
<evidence type="ECO:0000256" key="3">
    <source>
        <dbReference type="ARBA" id="ARBA00013308"/>
    </source>
</evidence>
<dbReference type="GO" id="GO:0071897">
    <property type="term" value="P:DNA biosynthetic process"/>
    <property type="evidence" value="ECO:0007669"/>
    <property type="project" value="InterPro"/>
</dbReference>
<feature type="binding site" evidence="15">
    <location>
        <position position="261"/>
    </location>
    <ligand>
        <name>ATP</name>
        <dbReference type="ChEBI" id="CHEBI:30616"/>
    </ligand>
</feature>
<evidence type="ECO:0000256" key="1">
    <source>
        <dbReference type="ARBA" id="ARBA00001946"/>
    </source>
</evidence>
<dbReference type="FunFam" id="1.10.3260.10:FF:000007">
    <property type="entry name" value="DNA ligase"/>
    <property type="match status" value="1"/>
</dbReference>
<dbReference type="Proteomes" id="UP000066529">
    <property type="component" value="Chromosome"/>
</dbReference>
<evidence type="ECO:0000256" key="5">
    <source>
        <dbReference type="ARBA" id="ARBA00022618"/>
    </source>
</evidence>
<dbReference type="PATRIC" id="fig|523844.20.peg.1222"/>
<dbReference type="GO" id="GO:0006281">
    <property type="term" value="P:DNA repair"/>
    <property type="evidence" value="ECO:0007669"/>
    <property type="project" value="UniProtKB-UniRule"/>
</dbReference>
<dbReference type="InterPro" id="IPR012340">
    <property type="entry name" value="NA-bd_OB-fold"/>
</dbReference>
<keyword evidence="9 15" id="KW-0227">DNA damage</keyword>
<gene>
    <name evidence="15" type="primary">lig</name>
    <name evidence="18" type="ORF">MSTHT_0950</name>
</gene>
<evidence type="ECO:0000259" key="17">
    <source>
        <dbReference type="PROSITE" id="PS50160"/>
    </source>
</evidence>
<evidence type="ECO:0000256" key="13">
    <source>
        <dbReference type="ARBA" id="ARBA00023204"/>
    </source>
</evidence>
<dbReference type="InterPro" id="IPR050191">
    <property type="entry name" value="ATP-dep_DNA_ligase"/>
</dbReference>
<dbReference type="GO" id="GO:0003677">
    <property type="term" value="F:DNA binding"/>
    <property type="evidence" value="ECO:0007669"/>
    <property type="project" value="InterPro"/>
</dbReference>
<evidence type="ECO:0000256" key="8">
    <source>
        <dbReference type="ARBA" id="ARBA00022741"/>
    </source>
</evidence>
<dbReference type="GO" id="GO:0006310">
    <property type="term" value="P:DNA recombination"/>
    <property type="evidence" value="ECO:0007669"/>
    <property type="project" value="UniProtKB-UniRule"/>
</dbReference>
<protein>
    <recommendedName>
        <fullName evidence="3 15">DNA ligase</fullName>
        <ecNumber evidence="15">6.5.1.1</ecNumber>
    </recommendedName>
    <alternativeName>
        <fullName evidence="15">Polydeoxyribonucleotide synthase [ATP]</fullName>
    </alternativeName>
</protein>
<dbReference type="FunFam" id="2.40.50.140:FF:000163">
    <property type="entry name" value="Probable DNA ligase"/>
    <property type="match status" value="1"/>
</dbReference>
<keyword evidence="10 15" id="KW-0067">ATP-binding</keyword>
<dbReference type="EMBL" id="CP009501">
    <property type="protein sequence ID" value="AKB12708.1"/>
    <property type="molecule type" value="Genomic_DNA"/>
</dbReference>
<evidence type="ECO:0000256" key="16">
    <source>
        <dbReference type="RuleBase" id="RU004196"/>
    </source>
</evidence>
<feature type="binding site" evidence="15">
    <location>
        <position position="254"/>
    </location>
    <ligand>
        <name>ATP</name>
        <dbReference type="ChEBI" id="CHEBI:30616"/>
    </ligand>
</feature>
<evidence type="ECO:0000256" key="10">
    <source>
        <dbReference type="ARBA" id="ARBA00022840"/>
    </source>
</evidence>
<dbReference type="OrthoDB" id="31274at2157"/>
<dbReference type="InterPro" id="IPR012310">
    <property type="entry name" value="DNA_ligase_ATP-dep_cent"/>
</dbReference>
<keyword evidence="7 15" id="KW-0479">Metal-binding</keyword>
<dbReference type="GO" id="GO:0003910">
    <property type="term" value="F:DNA ligase (ATP) activity"/>
    <property type="evidence" value="ECO:0007669"/>
    <property type="project" value="UniProtKB-UniRule"/>
</dbReference>
<dbReference type="KEGG" id="mthr:MSTHT_0950"/>
<reference evidence="18 19" key="1">
    <citation type="submission" date="2014-07" db="EMBL/GenBank/DDBJ databases">
        <title>Methanogenic archaea and the global carbon cycle.</title>
        <authorList>
            <person name="Henriksen J.R."/>
            <person name="Luke J."/>
            <person name="Reinhart S."/>
            <person name="Benedict M.N."/>
            <person name="Youngblut N.D."/>
            <person name="Metcalf M.E."/>
            <person name="Whitaker R.J."/>
            <person name="Metcalf W.W."/>
        </authorList>
    </citation>
    <scope>NUCLEOTIDE SEQUENCE [LARGE SCALE GENOMIC DNA]</scope>
    <source>
        <strain evidence="19">ATCC 43570 / DSM 1825 / OCM 12 / VKM B-1830 / TM-1</strain>
    </source>
</reference>
<accession>A0A0E3NE21</accession>
<evidence type="ECO:0000256" key="2">
    <source>
        <dbReference type="ARBA" id="ARBA00007572"/>
    </source>
</evidence>
<dbReference type="InterPro" id="IPR036599">
    <property type="entry name" value="DNA_ligase_N_sf"/>
</dbReference>
<feature type="binding site" evidence="15">
    <location>
        <position position="306"/>
    </location>
    <ligand>
        <name>ATP</name>
        <dbReference type="ChEBI" id="CHEBI:30616"/>
    </ligand>
</feature>
<dbReference type="HAMAP" id="MF_00407">
    <property type="entry name" value="DNA_ligase"/>
    <property type="match status" value="1"/>
</dbReference>
<feature type="binding site" evidence="15">
    <location>
        <position position="346"/>
    </location>
    <ligand>
        <name>ATP</name>
        <dbReference type="ChEBI" id="CHEBI:30616"/>
    </ligand>
</feature>
<feature type="binding site" evidence="15">
    <location>
        <position position="431"/>
    </location>
    <ligand>
        <name>ATP</name>
        <dbReference type="ChEBI" id="CHEBI:30616"/>
    </ligand>
</feature>
<dbReference type="RefSeq" id="WP_048166836.1">
    <property type="nucleotide sequence ID" value="NZ_CP009501.1"/>
</dbReference>
<dbReference type="Pfam" id="PF01068">
    <property type="entry name" value="DNA_ligase_A_M"/>
    <property type="match status" value="1"/>
</dbReference>
<dbReference type="InterPro" id="IPR000977">
    <property type="entry name" value="DNA_ligase_ATP-dep"/>
</dbReference>
<keyword evidence="12 15" id="KW-0233">DNA recombination</keyword>
<keyword evidence="4 15" id="KW-0436">Ligase</keyword>
<keyword evidence="14 15" id="KW-0131">Cell cycle</keyword>
<proteinExistence type="inferred from homology"/>
<dbReference type="InterPro" id="IPR012309">
    <property type="entry name" value="DNA_ligase_ATP-dep_C"/>
</dbReference>
<dbReference type="PANTHER" id="PTHR45674">
    <property type="entry name" value="DNA LIGASE 1/3 FAMILY MEMBER"/>
    <property type="match status" value="1"/>
</dbReference>
<dbReference type="InterPro" id="IPR022865">
    <property type="entry name" value="DNA_ligae_ATP-dep_bac/arc"/>
</dbReference>
<evidence type="ECO:0000256" key="12">
    <source>
        <dbReference type="ARBA" id="ARBA00023172"/>
    </source>
</evidence>
<dbReference type="CDD" id="cd07972">
    <property type="entry name" value="OBF_DNA_ligase_Arch_LigB"/>
    <property type="match status" value="1"/>
</dbReference>
<comment type="catalytic activity">
    <reaction evidence="15">
        <text>ATP + (deoxyribonucleotide)n-3'-hydroxyl + 5'-phospho-(deoxyribonucleotide)m = (deoxyribonucleotide)n+m + AMP + diphosphate.</text>
        <dbReference type="EC" id="6.5.1.1"/>
    </reaction>
</comment>
<feature type="binding site" evidence="15">
    <location>
        <position position="425"/>
    </location>
    <ligand>
        <name>ATP</name>
        <dbReference type="ChEBI" id="CHEBI:30616"/>
    </ligand>
</feature>
<dbReference type="CDD" id="cd07901">
    <property type="entry name" value="Adenylation_DNA_ligase_Arch_LigB"/>
    <property type="match status" value="1"/>
</dbReference>
<dbReference type="Gene3D" id="2.40.50.140">
    <property type="entry name" value="Nucleic acid-binding proteins"/>
    <property type="match status" value="1"/>
</dbReference>
<dbReference type="Pfam" id="PF04679">
    <property type="entry name" value="DNA_ligase_A_C"/>
    <property type="match status" value="1"/>
</dbReference>
<evidence type="ECO:0000256" key="9">
    <source>
        <dbReference type="ARBA" id="ARBA00022763"/>
    </source>
</evidence>
<keyword evidence="11 15" id="KW-0460">Magnesium</keyword>
<feature type="domain" description="ATP-dependent DNA ligase family profile" evidence="17">
    <location>
        <begin position="334"/>
        <end position="466"/>
    </location>
</feature>
<evidence type="ECO:0000256" key="15">
    <source>
        <dbReference type="HAMAP-Rule" id="MF_00407"/>
    </source>
</evidence>
<comment type="function">
    <text evidence="15">DNA ligase that seals nicks in double-stranded DNA during DNA replication, DNA recombination and DNA repair.</text>
</comment>
<keyword evidence="6 15" id="KW-0235">DNA replication</keyword>
<sequence length="568" mass="63355">MTSFREFSETCQAIEKISSTIDTTNRVADFLKKVDVEELPIATHFIMSEVFPAWSGKQLGIGISLLYAALSRASGMSVKSIESLLRTTGDIGDTTLLILKEKRKNQVTFSSFFEEQPELSITEVYNRFKIASEASGKGSQDIKIKNLQFLFNSSTPREAKYIARLALEELRIGVGEGVVRDAIAKAFSVPVDVVEHAFMVTNDLGIVAATAKEGGIEALERLGIEINRPIRMMLSQISPDIAADIREMGEAAIEWKFDGARLQIHKAGDSVTLFSRKLENVTNSLPDLVEIIRKHVKAESAILDGEAVAVDKNGKPRAFQEILKRFRRKYHVEEKALGIPIQLNLFDIMYLNGKTLIDLPLIERRKALESCVESSTEDSKSICVAKQVITGDLELIEQIYKEALKAGHEGLMVKNPNSVYSPGKRGKNWIKKKPLMETLDLVIVGAEWGFGRRANLIGSYTVACYDPETGRFLQVGKVGTGLTDDQLKELTEMLSDLMEGGEAGGVFAVRPKIVLEIAFEEIQKSPNYNSGFALRFPRFIRIRDDKDPEEADTIQRIEKVYSQQLKRL</sequence>
<feature type="active site" description="N6-AMP-lysine intermediate" evidence="15">
    <location>
        <position position="256"/>
    </location>
</feature>
<dbReference type="STRING" id="523844.MSTHT_0950"/>
<dbReference type="Gene3D" id="3.30.470.30">
    <property type="entry name" value="DNA ligase/mRNA capping enzyme"/>
    <property type="match status" value="1"/>
</dbReference>
<keyword evidence="13 15" id="KW-0234">DNA repair</keyword>